<keyword evidence="7" id="KW-0677">Repeat</keyword>
<evidence type="ECO:0000256" key="8">
    <source>
        <dbReference type="ARBA" id="ARBA00022989"/>
    </source>
</evidence>
<keyword evidence="8 12" id="KW-1133">Transmembrane helix</keyword>
<dbReference type="Pfam" id="PF13855">
    <property type="entry name" value="LRR_8"/>
    <property type="match status" value="2"/>
</dbReference>
<evidence type="ECO:0000256" key="9">
    <source>
        <dbReference type="ARBA" id="ARBA00023136"/>
    </source>
</evidence>
<evidence type="ECO:0000313" key="14">
    <source>
        <dbReference type="Proteomes" id="UP001064489"/>
    </source>
</evidence>
<evidence type="ECO:0008006" key="15">
    <source>
        <dbReference type="Google" id="ProtNLM"/>
    </source>
</evidence>
<comment type="subcellular location">
    <subcellularLocation>
        <location evidence="1">Cell membrane</location>
        <topology evidence="1">Single-pass type I membrane protein</topology>
    </subcellularLocation>
</comment>
<evidence type="ECO:0000256" key="3">
    <source>
        <dbReference type="ARBA" id="ARBA00022475"/>
    </source>
</evidence>
<dbReference type="InterPro" id="IPR001611">
    <property type="entry name" value="Leu-rich_rpt"/>
</dbReference>
<dbReference type="FunFam" id="3.80.10.10:FF:000041">
    <property type="entry name" value="LRR receptor-like serine/threonine-protein kinase ERECTA"/>
    <property type="match status" value="1"/>
</dbReference>
<dbReference type="FunFam" id="3.80.10.10:FF:000111">
    <property type="entry name" value="LRR receptor-like serine/threonine-protein kinase ERECTA"/>
    <property type="match status" value="1"/>
</dbReference>
<evidence type="ECO:0000256" key="2">
    <source>
        <dbReference type="ARBA" id="ARBA00009592"/>
    </source>
</evidence>
<keyword evidence="4" id="KW-0433">Leucine-rich repeat</keyword>
<reference evidence="13" key="2">
    <citation type="submission" date="2023-02" db="EMBL/GenBank/DDBJ databases">
        <authorList>
            <person name="Swenson N.G."/>
            <person name="Wegrzyn J.L."/>
            <person name="Mcevoy S.L."/>
        </authorList>
    </citation>
    <scope>NUCLEOTIDE SEQUENCE</scope>
    <source>
        <strain evidence="13">91603</strain>
        <tissue evidence="13">Leaf</tissue>
    </source>
</reference>
<dbReference type="SUPFAM" id="SSF52047">
    <property type="entry name" value="RNI-like"/>
    <property type="match status" value="1"/>
</dbReference>
<dbReference type="FunFam" id="3.80.10.10:FF:000095">
    <property type="entry name" value="LRR receptor-like serine/threonine-protein kinase GSO1"/>
    <property type="match status" value="1"/>
</dbReference>
<accession>A0AAD5ITS1</accession>
<evidence type="ECO:0000256" key="11">
    <source>
        <dbReference type="ARBA" id="ARBA00023180"/>
    </source>
</evidence>
<name>A0AAD5ITS1_ACENE</name>
<keyword evidence="3" id="KW-1003">Cell membrane</keyword>
<proteinExistence type="inferred from homology"/>
<keyword evidence="9 12" id="KW-0472">Membrane</keyword>
<evidence type="ECO:0000256" key="7">
    <source>
        <dbReference type="ARBA" id="ARBA00022737"/>
    </source>
</evidence>
<evidence type="ECO:0000313" key="13">
    <source>
        <dbReference type="EMBL" id="KAI9176797.1"/>
    </source>
</evidence>
<keyword evidence="5 12" id="KW-0812">Transmembrane</keyword>
<sequence>MSNCFSGQQDPSSLGNLNQLNYLDLSFNNFSRPSSSLSWIGKNTKLAHLGISGINIGEFPFWLMNLNKLSTLYLSSNQLSGHIPSQICNLTQLNDLDLSSNQFQLPIPSSFLELNNLETLDLSSNNLSGTMELEMSFPDFLRYQDQLDELDLSSNNISGQIPGWLFNLSIGSLTYLNLSQNLLTGFDQQQPVVLPWTSLYFLDLSFNKLQGPLPISPISTIEVYLVSNNNLSGELSPWICKLNSLQALDLSHNSLSGKLPQCLGNFSHGLLMLNLQNNKFRGSIPQTFMNGTELRMIDLSNNMLGGKIPRSLANCTVLEFLDLGNNKINDTFPTWIGNLPNLVVLNLQSNKLYGAIEEPKSDFKFPKLQIIDLSHNRFTGKLPSNYFACWNAMKVVNASQLAYMMKSTSDRVFYDYSLRMVNKGIEIEYEKISNMLMSICLSNNRFEGEIPASISILQGLRYLNLSNNNLVSGIPPSLGNLTVLESLDLSNNNLSREIPPQLVKLTPLAFFNVSYNNFTGPIPHGAQFDTFNNMSYEGKPGLCGPPLSRKCGNSELPHKEDDEGSESPFAFDWKVVAIGYASGLVIGVVLGHIFCTKKYEWFIKIFGMPLKIIERKRGRRRN</sequence>
<dbReference type="Gene3D" id="3.80.10.10">
    <property type="entry name" value="Ribonuclease Inhibitor"/>
    <property type="match status" value="2"/>
</dbReference>
<gene>
    <name evidence="13" type="ORF">LWI28_007341</name>
</gene>
<evidence type="ECO:0000256" key="10">
    <source>
        <dbReference type="ARBA" id="ARBA00023170"/>
    </source>
</evidence>
<keyword evidence="6" id="KW-0732">Signal</keyword>
<dbReference type="PANTHER" id="PTHR48052:SF85">
    <property type="entry name" value="LEUCINE-RICH REPEAT-CONTAINING N-TERMINAL PLANT-TYPE DOMAIN-CONTAINING PROTEIN"/>
    <property type="match status" value="1"/>
</dbReference>
<dbReference type="PROSITE" id="PS51450">
    <property type="entry name" value="LRR"/>
    <property type="match status" value="3"/>
</dbReference>
<comment type="caution">
    <text evidence="13">The sequence shown here is derived from an EMBL/GenBank/DDBJ whole genome shotgun (WGS) entry which is preliminary data.</text>
</comment>
<dbReference type="PANTHER" id="PTHR48052">
    <property type="entry name" value="UNNAMED PRODUCT"/>
    <property type="match status" value="1"/>
</dbReference>
<evidence type="ECO:0000256" key="6">
    <source>
        <dbReference type="ARBA" id="ARBA00022729"/>
    </source>
</evidence>
<reference evidence="13" key="1">
    <citation type="journal article" date="2022" name="Plant J.">
        <title>Strategies of tolerance reflected in two North American maple genomes.</title>
        <authorList>
            <person name="McEvoy S.L."/>
            <person name="Sezen U.U."/>
            <person name="Trouern-Trend A."/>
            <person name="McMahon S.M."/>
            <person name="Schaberg P.G."/>
            <person name="Yang J."/>
            <person name="Wegrzyn J.L."/>
            <person name="Swenson N.G."/>
        </authorList>
    </citation>
    <scope>NUCLEOTIDE SEQUENCE</scope>
    <source>
        <strain evidence="13">91603</strain>
    </source>
</reference>
<keyword evidence="14" id="KW-1185">Reference proteome</keyword>
<keyword evidence="10" id="KW-0675">Receptor</keyword>
<dbReference type="SMART" id="SM00369">
    <property type="entry name" value="LRR_TYP"/>
    <property type="match status" value="8"/>
</dbReference>
<protein>
    <recommendedName>
        <fullName evidence="15">Receptor-like protein 12</fullName>
    </recommendedName>
</protein>
<dbReference type="AlphaFoldDB" id="A0AAD5ITS1"/>
<evidence type="ECO:0000256" key="12">
    <source>
        <dbReference type="SAM" id="Phobius"/>
    </source>
</evidence>
<dbReference type="SMART" id="SM00365">
    <property type="entry name" value="LRR_SD22"/>
    <property type="match status" value="5"/>
</dbReference>
<dbReference type="Proteomes" id="UP001064489">
    <property type="component" value="Chromosome 5"/>
</dbReference>
<dbReference type="InterPro" id="IPR032675">
    <property type="entry name" value="LRR_dom_sf"/>
</dbReference>
<dbReference type="SUPFAM" id="SSF52058">
    <property type="entry name" value="L domain-like"/>
    <property type="match status" value="1"/>
</dbReference>
<dbReference type="Pfam" id="PF00560">
    <property type="entry name" value="LRR_1"/>
    <property type="match status" value="6"/>
</dbReference>
<dbReference type="InterPro" id="IPR003591">
    <property type="entry name" value="Leu-rich_rpt_typical-subtyp"/>
</dbReference>
<evidence type="ECO:0000256" key="1">
    <source>
        <dbReference type="ARBA" id="ARBA00004251"/>
    </source>
</evidence>
<evidence type="ECO:0000256" key="5">
    <source>
        <dbReference type="ARBA" id="ARBA00022692"/>
    </source>
</evidence>
<comment type="similarity">
    <text evidence="2">Belongs to the RLP family.</text>
</comment>
<keyword evidence="11" id="KW-0325">Glycoprotein</keyword>
<dbReference type="GO" id="GO:0005886">
    <property type="term" value="C:plasma membrane"/>
    <property type="evidence" value="ECO:0007669"/>
    <property type="project" value="UniProtKB-SubCell"/>
</dbReference>
<feature type="transmembrane region" description="Helical" evidence="12">
    <location>
        <begin position="575"/>
        <end position="595"/>
    </location>
</feature>
<dbReference type="EMBL" id="JAJSOW010000102">
    <property type="protein sequence ID" value="KAI9176797.1"/>
    <property type="molecule type" value="Genomic_DNA"/>
</dbReference>
<dbReference type="PRINTS" id="PR00019">
    <property type="entry name" value="LEURICHRPT"/>
</dbReference>
<organism evidence="13 14">
    <name type="scientific">Acer negundo</name>
    <name type="common">Box elder</name>
    <dbReference type="NCBI Taxonomy" id="4023"/>
    <lineage>
        <taxon>Eukaryota</taxon>
        <taxon>Viridiplantae</taxon>
        <taxon>Streptophyta</taxon>
        <taxon>Embryophyta</taxon>
        <taxon>Tracheophyta</taxon>
        <taxon>Spermatophyta</taxon>
        <taxon>Magnoliopsida</taxon>
        <taxon>eudicotyledons</taxon>
        <taxon>Gunneridae</taxon>
        <taxon>Pentapetalae</taxon>
        <taxon>rosids</taxon>
        <taxon>malvids</taxon>
        <taxon>Sapindales</taxon>
        <taxon>Sapindaceae</taxon>
        <taxon>Hippocastanoideae</taxon>
        <taxon>Acereae</taxon>
        <taxon>Acer</taxon>
    </lineage>
</organism>
<evidence type="ECO:0000256" key="4">
    <source>
        <dbReference type="ARBA" id="ARBA00022614"/>
    </source>
</evidence>